<accession>A0A482X3F3</accession>
<keyword evidence="8" id="KW-1185">Reference proteome</keyword>
<dbReference type="PROSITE" id="PS51294">
    <property type="entry name" value="HTH_MYB"/>
    <property type="match status" value="3"/>
</dbReference>
<proteinExistence type="predicted"/>
<dbReference type="OrthoDB" id="2143914at2759"/>
<dbReference type="Gene3D" id="1.10.10.60">
    <property type="entry name" value="Homeodomain-like"/>
    <property type="match status" value="3"/>
</dbReference>
<feature type="domain" description="HTH myb-type" evidence="6">
    <location>
        <begin position="116"/>
        <end position="171"/>
    </location>
</feature>
<dbReference type="GO" id="GO:0000981">
    <property type="term" value="F:DNA-binding transcription factor activity, RNA polymerase II-specific"/>
    <property type="evidence" value="ECO:0007669"/>
    <property type="project" value="TreeGrafter"/>
</dbReference>
<evidence type="ECO:0000259" key="5">
    <source>
        <dbReference type="PROSITE" id="PS50090"/>
    </source>
</evidence>
<dbReference type="Proteomes" id="UP000291343">
    <property type="component" value="Unassembled WGS sequence"/>
</dbReference>
<dbReference type="GO" id="GO:0005634">
    <property type="term" value="C:nucleus"/>
    <property type="evidence" value="ECO:0007669"/>
    <property type="project" value="UniProtKB-SubCell"/>
</dbReference>
<evidence type="ECO:0008006" key="9">
    <source>
        <dbReference type="Google" id="ProtNLM"/>
    </source>
</evidence>
<dbReference type="InterPro" id="IPR015395">
    <property type="entry name" value="C-myb_C"/>
</dbReference>
<dbReference type="SUPFAM" id="SSF46689">
    <property type="entry name" value="Homeodomain-like"/>
    <property type="match status" value="2"/>
</dbReference>
<evidence type="ECO:0000259" key="6">
    <source>
        <dbReference type="PROSITE" id="PS51294"/>
    </source>
</evidence>
<name>A0A482X3F3_LAOST</name>
<feature type="region of interest" description="Disordered" evidence="4">
    <location>
        <begin position="215"/>
        <end position="254"/>
    </location>
</feature>
<evidence type="ECO:0000256" key="1">
    <source>
        <dbReference type="ARBA" id="ARBA00004123"/>
    </source>
</evidence>
<dbReference type="STRING" id="195883.A0A482X3F3"/>
<keyword evidence="3" id="KW-0238">DNA-binding</keyword>
<dbReference type="EMBL" id="QKKF02018416">
    <property type="protein sequence ID" value="RZF40399.1"/>
    <property type="molecule type" value="Genomic_DNA"/>
</dbReference>
<evidence type="ECO:0000256" key="4">
    <source>
        <dbReference type="SAM" id="MobiDB-lite"/>
    </source>
</evidence>
<dbReference type="FunCoup" id="A0A482X3F3">
    <property type="interactions" value="786"/>
</dbReference>
<keyword evidence="2" id="KW-0677">Repeat</keyword>
<protein>
    <recommendedName>
        <fullName evidence="9">Myb protein</fullName>
    </recommendedName>
</protein>
<dbReference type="InParanoid" id="A0A482X3F3"/>
<dbReference type="SMART" id="SM00717">
    <property type="entry name" value="SANT"/>
    <property type="match status" value="3"/>
</dbReference>
<feature type="domain" description="Myb-like" evidence="5">
    <location>
        <begin position="116"/>
        <end position="167"/>
    </location>
</feature>
<feature type="domain" description="Myb-like" evidence="5">
    <location>
        <begin position="78"/>
        <end position="115"/>
    </location>
</feature>
<dbReference type="PANTHER" id="PTHR45614">
    <property type="entry name" value="MYB PROTEIN-RELATED"/>
    <property type="match status" value="1"/>
</dbReference>
<feature type="domain" description="HTH myb-type" evidence="6">
    <location>
        <begin position="172"/>
        <end position="222"/>
    </location>
</feature>
<sequence>MLSRICPSPANTDCFNEASRSGYDSSCSELDELSDESESQSSTRARLTGAGDGSDDCHRKVVVISKILSHYISKLKIDTKLKQLVEEYQERWDVISSLFPHRTDVQCQQRWQKVVNPDLVKGPWTKEEDNTVVELVERYGPKKWTLIARHLKGRIGKQCRERWHNHLNPNIKKTAWTDEEDRIIYQAHRQWGNQWAKIAKLLPGRTDNAIKNHWNSTMRRKYDPDEKYSSEGGLTAGRGRSKSSRAAKAAAAATHQLQQQQQQLQQQQFTPLIRLGTAVQSGNGKNTWYLSPVAREPKKLAPKPEPASVLTNVTNVTYETNHLLESPPRPATVPLPSPSRRLISLRSTDMESVNSDSVSPVKITDRPFAVNFDSPDAKLNSACTISNGSEEQFRMTGGRLRARHRSPSNSTDSSADWINYDERLLASPLKDTPTKNLPSFSPSQFLNTPELSFDVGLSSTPVKQEYIKQETAAANCDDDELVTPDSHALRHVGATPPRTPTPFKHALAEMQKKRGAVKYQPQTPTRLVEDITELIKKEQELSEYETDTSSILHHEQSHDSGYVSVKRKGSMLPSYGKENNLTHKRVRKSLAPTWSTPGAMSSPALDISYAETPSKGVSMADSLPFSPPSIIKDMLDPLSSPREDYSPKTGSPLVGPYTSRAAAAAAAADDDSWGQQSSPSSSSTTSSWSHHRHQHQPTRSASSVKRTLFFGESLPVASQPKLDVTWEIVACGRTKDQLELTEMARQILST</sequence>
<evidence type="ECO:0000313" key="7">
    <source>
        <dbReference type="EMBL" id="RZF40399.1"/>
    </source>
</evidence>
<dbReference type="FunFam" id="1.10.10.60:FF:000010">
    <property type="entry name" value="Transcriptional activator Myb isoform A"/>
    <property type="match status" value="1"/>
</dbReference>
<dbReference type="AlphaFoldDB" id="A0A482X3F3"/>
<comment type="caution">
    <text evidence="7">The sequence shown here is derived from an EMBL/GenBank/DDBJ whole genome shotgun (WGS) entry which is preliminary data.</text>
</comment>
<dbReference type="PROSITE" id="PS50090">
    <property type="entry name" value="MYB_LIKE"/>
    <property type="match status" value="3"/>
</dbReference>
<feature type="region of interest" description="Disordered" evidence="4">
    <location>
        <begin position="631"/>
        <end position="703"/>
    </location>
</feature>
<dbReference type="InterPro" id="IPR050560">
    <property type="entry name" value="MYB_TF"/>
</dbReference>
<dbReference type="InterPro" id="IPR001005">
    <property type="entry name" value="SANT/Myb"/>
</dbReference>
<comment type="subcellular location">
    <subcellularLocation>
        <location evidence="1">Nucleus</location>
    </subcellularLocation>
</comment>
<feature type="region of interest" description="Disordered" evidence="4">
    <location>
        <begin position="34"/>
        <end position="55"/>
    </location>
</feature>
<dbReference type="InterPro" id="IPR009057">
    <property type="entry name" value="Homeodomain-like_sf"/>
</dbReference>
<evidence type="ECO:0000256" key="2">
    <source>
        <dbReference type="ARBA" id="ARBA00022737"/>
    </source>
</evidence>
<feature type="compositionally biased region" description="Basic and acidic residues" evidence="4">
    <location>
        <begin position="220"/>
        <end position="229"/>
    </location>
</feature>
<feature type="domain" description="Myb-like" evidence="5">
    <location>
        <begin position="168"/>
        <end position="218"/>
    </location>
</feature>
<dbReference type="SMR" id="A0A482X3F3"/>
<feature type="compositionally biased region" description="Low complexity" evidence="4">
    <location>
        <begin position="661"/>
        <end position="688"/>
    </location>
</feature>
<dbReference type="Pfam" id="PF13921">
    <property type="entry name" value="Myb_DNA-bind_6"/>
    <property type="match status" value="1"/>
</dbReference>
<gene>
    <name evidence="7" type="ORF">LSTR_LSTR010986</name>
</gene>
<reference evidence="7 8" key="1">
    <citation type="journal article" date="2017" name="Gigascience">
        <title>Genome sequence of the small brown planthopper, Laodelphax striatellus.</title>
        <authorList>
            <person name="Zhu J."/>
            <person name="Jiang F."/>
            <person name="Wang X."/>
            <person name="Yang P."/>
            <person name="Bao Y."/>
            <person name="Zhao W."/>
            <person name="Wang W."/>
            <person name="Lu H."/>
            <person name="Wang Q."/>
            <person name="Cui N."/>
            <person name="Li J."/>
            <person name="Chen X."/>
            <person name="Luo L."/>
            <person name="Yu J."/>
            <person name="Kang L."/>
            <person name="Cui F."/>
        </authorList>
    </citation>
    <scope>NUCLEOTIDE SEQUENCE [LARGE SCALE GENOMIC DNA]</scope>
    <source>
        <strain evidence="7">Lst14</strain>
    </source>
</reference>
<dbReference type="GO" id="GO:0000978">
    <property type="term" value="F:RNA polymerase II cis-regulatory region sequence-specific DNA binding"/>
    <property type="evidence" value="ECO:0007669"/>
    <property type="project" value="TreeGrafter"/>
</dbReference>
<feature type="domain" description="HTH myb-type" evidence="6">
    <location>
        <begin position="78"/>
        <end position="115"/>
    </location>
</feature>
<organism evidence="7 8">
    <name type="scientific">Laodelphax striatellus</name>
    <name type="common">Small brown planthopper</name>
    <name type="synonym">Delphax striatella</name>
    <dbReference type="NCBI Taxonomy" id="195883"/>
    <lineage>
        <taxon>Eukaryota</taxon>
        <taxon>Metazoa</taxon>
        <taxon>Ecdysozoa</taxon>
        <taxon>Arthropoda</taxon>
        <taxon>Hexapoda</taxon>
        <taxon>Insecta</taxon>
        <taxon>Pterygota</taxon>
        <taxon>Neoptera</taxon>
        <taxon>Paraneoptera</taxon>
        <taxon>Hemiptera</taxon>
        <taxon>Auchenorrhyncha</taxon>
        <taxon>Fulgoroidea</taxon>
        <taxon>Delphacidae</taxon>
        <taxon>Criomorphinae</taxon>
        <taxon>Laodelphax</taxon>
    </lineage>
</organism>
<evidence type="ECO:0000256" key="3">
    <source>
        <dbReference type="ARBA" id="ARBA00023125"/>
    </source>
</evidence>
<dbReference type="InterPro" id="IPR017930">
    <property type="entry name" value="Myb_dom"/>
</dbReference>
<dbReference type="Pfam" id="PF00249">
    <property type="entry name" value="Myb_DNA-binding"/>
    <property type="match status" value="1"/>
</dbReference>
<dbReference type="Pfam" id="PF09316">
    <property type="entry name" value="Cmyb_C"/>
    <property type="match status" value="1"/>
</dbReference>
<dbReference type="PANTHER" id="PTHR45614:SF25">
    <property type="entry name" value="MYB PROTEIN"/>
    <property type="match status" value="1"/>
</dbReference>
<dbReference type="CDD" id="cd00167">
    <property type="entry name" value="SANT"/>
    <property type="match status" value="3"/>
</dbReference>
<evidence type="ECO:0000313" key="8">
    <source>
        <dbReference type="Proteomes" id="UP000291343"/>
    </source>
</evidence>